<name>A0A5B9DQI1_9HYPH</name>
<dbReference type="Gene3D" id="1.20.1290.10">
    <property type="entry name" value="AhpD-like"/>
    <property type="match status" value="1"/>
</dbReference>
<dbReference type="OrthoDB" id="9810664at2"/>
<protein>
    <submittedName>
        <fullName evidence="1">Alkylhydroperoxidase</fullName>
    </submittedName>
</protein>
<dbReference type="InterPro" id="IPR029032">
    <property type="entry name" value="AhpD-like"/>
</dbReference>
<keyword evidence="2" id="KW-1185">Reference proteome</keyword>
<proteinExistence type="predicted"/>
<dbReference type="AlphaFoldDB" id="A0A5B9DQI1"/>
<dbReference type="SUPFAM" id="SSF69118">
    <property type="entry name" value="AhpD-like"/>
    <property type="match status" value="1"/>
</dbReference>
<reference evidence="1 2" key="1">
    <citation type="journal article" date="2015" name="Int. J. Syst. Evol. Microbiol.">
        <title>Youhaiella tibetensis gen. nov., sp. nov., isolated from subsurface sediment.</title>
        <authorList>
            <person name="Wang Y.X."/>
            <person name="Huang F.Q."/>
            <person name="Nogi Y."/>
            <person name="Pang S.J."/>
            <person name="Wang P.K."/>
            <person name="Lv J."/>
        </authorList>
    </citation>
    <scope>NUCLEOTIDE SEQUENCE [LARGE SCALE GENOMIC DNA]</scope>
    <source>
        <strain evidence="2">fig4</strain>
    </source>
</reference>
<gene>
    <name evidence="1" type="ORF">FNA67_12845</name>
</gene>
<organism evidence="1 2">
    <name type="scientific">Paradevosia tibetensis</name>
    <dbReference type="NCBI Taxonomy" id="1447062"/>
    <lineage>
        <taxon>Bacteria</taxon>
        <taxon>Pseudomonadati</taxon>
        <taxon>Pseudomonadota</taxon>
        <taxon>Alphaproteobacteria</taxon>
        <taxon>Hyphomicrobiales</taxon>
        <taxon>Devosiaceae</taxon>
        <taxon>Paradevosia</taxon>
    </lineage>
</organism>
<dbReference type="Proteomes" id="UP000321062">
    <property type="component" value="Chromosome"/>
</dbReference>
<dbReference type="RefSeq" id="WP_147656299.1">
    <property type="nucleotide sequence ID" value="NZ_BMFM01000001.1"/>
</dbReference>
<evidence type="ECO:0000313" key="2">
    <source>
        <dbReference type="Proteomes" id="UP000321062"/>
    </source>
</evidence>
<keyword evidence="1" id="KW-0575">Peroxidase</keyword>
<accession>A0A5B9DQI1</accession>
<dbReference type="PANTHER" id="PTHR35446">
    <property type="entry name" value="SI:CH211-175M2.5"/>
    <property type="match status" value="1"/>
</dbReference>
<dbReference type="GO" id="GO:0004601">
    <property type="term" value="F:peroxidase activity"/>
    <property type="evidence" value="ECO:0007669"/>
    <property type="project" value="UniProtKB-KW"/>
</dbReference>
<dbReference type="EMBL" id="CP041690">
    <property type="protein sequence ID" value="QEE21009.1"/>
    <property type="molecule type" value="Genomic_DNA"/>
</dbReference>
<keyword evidence="1" id="KW-0560">Oxidoreductase</keyword>
<dbReference type="PANTHER" id="PTHR35446:SF2">
    <property type="entry name" value="CARBOXYMUCONOLACTONE DECARBOXYLASE-LIKE DOMAIN-CONTAINING PROTEIN"/>
    <property type="match status" value="1"/>
</dbReference>
<dbReference type="KEGG" id="yti:FNA67_12845"/>
<sequence length="197" mass="21980">MFLKTIAPEDATGEIATFYREELDKYGFVMDATRCMTTRPDLMPLVENFIAALRGNFSLGLRGWRLITLVAAKEVPSTYCSHVYSKALAAEFGKDKVLAIQRNFRSAGLDDKDVAMLAYAQKVARNASQVTEADIKGLREVGFSDLEISDIAACASFRCFLSRLFDALGAQTESYFVDEDEVFRRAMTVGRPLREMA</sequence>
<evidence type="ECO:0000313" key="1">
    <source>
        <dbReference type="EMBL" id="QEE21009.1"/>
    </source>
</evidence>